<evidence type="ECO:0000313" key="1">
    <source>
        <dbReference type="EMBL" id="CAR99025.1"/>
    </source>
</evidence>
<dbReference type="AlphaFoldDB" id="B6IGJ5"/>
<sequence length="67" mass="8068">MFIEYQFGNRAQKKANWVFQQITKKDALLTYICCLCPLITYLMTQTQEWRALFQRCCLPVNRRTLTD</sequence>
<dbReference type="EMBL" id="HE600957">
    <property type="protein sequence ID" value="CAR99025.1"/>
    <property type="molecule type" value="Genomic_DNA"/>
</dbReference>
<evidence type="ECO:0000313" key="2">
    <source>
        <dbReference type="Proteomes" id="UP000008549"/>
    </source>
</evidence>
<keyword evidence="2" id="KW-1185">Reference proteome</keyword>
<dbReference type="KEGG" id="cbr:CBG_25772"/>
<dbReference type="Proteomes" id="UP000008549">
    <property type="component" value="Unassembled WGS sequence"/>
</dbReference>
<proteinExistence type="predicted"/>
<gene>
    <name evidence="1" type="ORF">CBG25772</name>
    <name evidence="1" type="ORF">CBG_25772</name>
</gene>
<dbReference type="RefSeq" id="XP_045098592.1">
    <property type="nucleotide sequence ID" value="XM_045243140.1"/>
</dbReference>
<name>B6IGJ5_CAEBR</name>
<accession>B6IGJ5</accession>
<dbReference type="InParanoid" id="B6IGJ5"/>
<reference evidence="1 2" key="1">
    <citation type="journal article" date="2003" name="PLoS Biol.">
        <title>The genome sequence of Caenorhabditis briggsae: a platform for comparative genomics.</title>
        <authorList>
            <person name="Stein L.D."/>
            <person name="Bao Z."/>
            <person name="Blasiar D."/>
            <person name="Blumenthal T."/>
            <person name="Brent M.R."/>
            <person name="Chen N."/>
            <person name="Chinwalla A."/>
            <person name="Clarke L."/>
            <person name="Clee C."/>
            <person name="Coghlan A."/>
            <person name="Coulson A."/>
            <person name="D'Eustachio P."/>
            <person name="Fitch D.H."/>
            <person name="Fulton L.A."/>
            <person name="Fulton R.E."/>
            <person name="Griffiths-Jones S."/>
            <person name="Harris T.W."/>
            <person name="Hillier L.W."/>
            <person name="Kamath R."/>
            <person name="Kuwabara P.E."/>
            <person name="Mardis E.R."/>
            <person name="Marra M.A."/>
            <person name="Miner T.L."/>
            <person name="Minx P."/>
            <person name="Mullikin J.C."/>
            <person name="Plumb R.W."/>
            <person name="Rogers J."/>
            <person name="Schein J.E."/>
            <person name="Sohrmann M."/>
            <person name="Spieth J."/>
            <person name="Stajich J.E."/>
            <person name="Wei C."/>
            <person name="Willey D."/>
            <person name="Wilson R.K."/>
            <person name="Durbin R."/>
            <person name="Waterston R.H."/>
        </authorList>
    </citation>
    <scope>NUCLEOTIDE SEQUENCE [LARGE SCALE GENOMIC DNA]</scope>
    <source>
        <strain evidence="1 2">AF16</strain>
    </source>
</reference>
<organism evidence="1 2">
    <name type="scientific">Caenorhabditis briggsae</name>
    <dbReference type="NCBI Taxonomy" id="6238"/>
    <lineage>
        <taxon>Eukaryota</taxon>
        <taxon>Metazoa</taxon>
        <taxon>Ecdysozoa</taxon>
        <taxon>Nematoda</taxon>
        <taxon>Chromadorea</taxon>
        <taxon>Rhabditida</taxon>
        <taxon>Rhabditina</taxon>
        <taxon>Rhabditomorpha</taxon>
        <taxon>Rhabditoidea</taxon>
        <taxon>Rhabditidae</taxon>
        <taxon>Peloderinae</taxon>
        <taxon>Caenorhabditis</taxon>
    </lineage>
</organism>
<dbReference type="GeneID" id="68917254"/>
<dbReference type="HOGENOM" id="CLU_2814711_0_0_1"/>
<reference evidence="1 2" key="2">
    <citation type="journal article" date="2011" name="PLoS Genet.">
        <title>Caenorhabditis briggsae recombinant inbred line genotypes reveal inter-strain incompatibility and the evolution of recombination.</title>
        <authorList>
            <person name="Ross J.A."/>
            <person name="Koboldt D.C."/>
            <person name="Staisch J.E."/>
            <person name="Chamberlin H.M."/>
            <person name="Gupta B.P."/>
            <person name="Miller R.D."/>
            <person name="Baird S.E."/>
            <person name="Haag E.S."/>
        </authorList>
    </citation>
    <scope>NUCLEOTIDE SEQUENCE [LARGE SCALE GENOMIC DNA]</scope>
    <source>
        <strain evidence="1 2">AF16</strain>
    </source>
</reference>
<dbReference type="CTD" id="68917254"/>
<protein>
    <submittedName>
        <fullName evidence="1">Protein CBG25772</fullName>
    </submittedName>
</protein>